<dbReference type="AlphaFoldDB" id="A0A835BKD0"/>
<gene>
    <name evidence="12" type="ORF">HU200_036741</name>
</gene>
<dbReference type="OrthoDB" id="630188at2759"/>
<dbReference type="PANTHER" id="PTHR32285:SF56">
    <property type="entry name" value="OS01G0652800 PROTEIN"/>
    <property type="match status" value="1"/>
</dbReference>
<evidence type="ECO:0000256" key="6">
    <source>
        <dbReference type="ARBA" id="ARBA00022989"/>
    </source>
</evidence>
<keyword evidence="4 9" id="KW-0812">Transmembrane</keyword>
<evidence type="ECO:0000256" key="2">
    <source>
        <dbReference type="ARBA" id="ARBA00007727"/>
    </source>
</evidence>
<sequence>MRLVPNLHEHNPDAGTTGSLVKASSVYSSAKASGVMRGIIETGRAPTPFRVATAVFKSSQSGQKSKAATELTVVFPLAGAPPMLASPGRRMKLHWLLRFLFGPVPVYFSALAILIVLTNAQYFGLVGVGVAPRAAKLASSTPVVSVMKYCDIFRGEWVPDREAPYYNHKTCHMIQEHQNCLKYGRPDLGFLKWRWRPSGCELPRFDPLQFLQFARGKSLAFVGDSLARNHMQSLLCLLSQIDEFATAAADENWDAGLQVSYPKDISANPTDQNKVYHYRAYNFTISMFWSPFLHDGPAHTGHHSLYLDEPDEKWVSQISRFDYVLVSAANWFSRPSLFYEKRRLIGCSFCSRQYGVPDLTLYYSQRRAWRVALRAINDLEQLRGRVIVRMLSPMSHFENGTWDQGGDCKRTQPMRANETSMEGRDLHFYTAQMEEFRAAEKVARDKGRRLMLMDATAAMLMRPDGHPSRYGHWPNEKVQLYNDCIHWCLPGPIDIWNDMLFQMLLAE</sequence>
<evidence type="ECO:0000256" key="7">
    <source>
        <dbReference type="ARBA" id="ARBA00023034"/>
    </source>
</evidence>
<evidence type="ECO:0000259" key="10">
    <source>
        <dbReference type="Pfam" id="PF13839"/>
    </source>
</evidence>
<evidence type="ECO:0000313" key="12">
    <source>
        <dbReference type="EMBL" id="KAF8695865.1"/>
    </source>
</evidence>
<dbReference type="InterPro" id="IPR025846">
    <property type="entry name" value="TBL_N"/>
</dbReference>
<name>A0A835BKD0_9POAL</name>
<keyword evidence="3" id="KW-0808">Transferase</keyword>
<evidence type="ECO:0000256" key="1">
    <source>
        <dbReference type="ARBA" id="ARBA00004323"/>
    </source>
</evidence>
<dbReference type="Pfam" id="PF14416">
    <property type="entry name" value="PMR5N"/>
    <property type="match status" value="1"/>
</dbReference>
<accession>A0A835BKD0</accession>
<organism evidence="12 13">
    <name type="scientific">Digitaria exilis</name>
    <dbReference type="NCBI Taxonomy" id="1010633"/>
    <lineage>
        <taxon>Eukaryota</taxon>
        <taxon>Viridiplantae</taxon>
        <taxon>Streptophyta</taxon>
        <taxon>Embryophyta</taxon>
        <taxon>Tracheophyta</taxon>
        <taxon>Spermatophyta</taxon>
        <taxon>Magnoliopsida</taxon>
        <taxon>Liliopsida</taxon>
        <taxon>Poales</taxon>
        <taxon>Poaceae</taxon>
        <taxon>PACMAD clade</taxon>
        <taxon>Panicoideae</taxon>
        <taxon>Panicodae</taxon>
        <taxon>Paniceae</taxon>
        <taxon>Anthephorinae</taxon>
        <taxon>Digitaria</taxon>
    </lineage>
</organism>
<evidence type="ECO:0000313" key="13">
    <source>
        <dbReference type="Proteomes" id="UP000636709"/>
    </source>
</evidence>
<dbReference type="GO" id="GO:1990538">
    <property type="term" value="F:xylan O-acetyltransferase activity"/>
    <property type="evidence" value="ECO:0007669"/>
    <property type="project" value="UniProtKB-ARBA"/>
</dbReference>
<dbReference type="Pfam" id="PF13839">
    <property type="entry name" value="PC-Esterase"/>
    <property type="match status" value="1"/>
</dbReference>
<dbReference type="InterPro" id="IPR029962">
    <property type="entry name" value="TBL"/>
</dbReference>
<dbReference type="GO" id="GO:0000139">
    <property type="term" value="C:Golgi membrane"/>
    <property type="evidence" value="ECO:0007669"/>
    <property type="project" value="UniProtKB-SubCell"/>
</dbReference>
<evidence type="ECO:0000256" key="5">
    <source>
        <dbReference type="ARBA" id="ARBA00022968"/>
    </source>
</evidence>
<evidence type="ECO:0000256" key="4">
    <source>
        <dbReference type="ARBA" id="ARBA00022692"/>
    </source>
</evidence>
<reference evidence="12" key="1">
    <citation type="submission" date="2020-07" db="EMBL/GenBank/DDBJ databases">
        <title>Genome sequence and genetic diversity analysis of an under-domesticated orphan crop, white fonio (Digitaria exilis).</title>
        <authorList>
            <person name="Bennetzen J.L."/>
            <person name="Chen S."/>
            <person name="Ma X."/>
            <person name="Wang X."/>
            <person name="Yssel A.E.J."/>
            <person name="Chaluvadi S.R."/>
            <person name="Johnson M."/>
            <person name="Gangashetty P."/>
            <person name="Hamidou F."/>
            <person name="Sanogo M.D."/>
            <person name="Zwaenepoel A."/>
            <person name="Wallace J."/>
            <person name="Van De Peer Y."/>
            <person name="Van Deynze A."/>
        </authorList>
    </citation>
    <scope>NUCLEOTIDE SEQUENCE</scope>
    <source>
        <tissue evidence="12">Leaves</tissue>
    </source>
</reference>
<comment type="subcellular location">
    <subcellularLocation>
        <location evidence="1">Golgi apparatus membrane</location>
        <topology evidence="1">Single-pass type II membrane protein</topology>
    </subcellularLocation>
</comment>
<evidence type="ECO:0000256" key="9">
    <source>
        <dbReference type="SAM" id="Phobius"/>
    </source>
</evidence>
<comment type="caution">
    <text evidence="12">The sequence shown here is derived from an EMBL/GenBank/DDBJ whole genome shotgun (WGS) entry which is preliminary data.</text>
</comment>
<evidence type="ECO:0000259" key="11">
    <source>
        <dbReference type="Pfam" id="PF14416"/>
    </source>
</evidence>
<dbReference type="EMBL" id="JACEFO010001882">
    <property type="protein sequence ID" value="KAF8695865.1"/>
    <property type="molecule type" value="Genomic_DNA"/>
</dbReference>
<dbReference type="Proteomes" id="UP000636709">
    <property type="component" value="Unassembled WGS sequence"/>
</dbReference>
<keyword evidence="13" id="KW-1185">Reference proteome</keyword>
<keyword evidence="5" id="KW-0735">Signal-anchor</keyword>
<evidence type="ECO:0008006" key="14">
    <source>
        <dbReference type="Google" id="ProtNLM"/>
    </source>
</evidence>
<dbReference type="InterPro" id="IPR026057">
    <property type="entry name" value="TBL_C"/>
</dbReference>
<dbReference type="PANTHER" id="PTHR32285">
    <property type="entry name" value="PROTEIN TRICHOME BIREFRINGENCE-LIKE 9-RELATED"/>
    <property type="match status" value="1"/>
</dbReference>
<keyword evidence="6 9" id="KW-1133">Transmembrane helix</keyword>
<feature type="domain" description="Trichome birefringence-like N-terminal" evidence="11">
    <location>
        <begin position="149"/>
        <end position="201"/>
    </location>
</feature>
<keyword evidence="8 9" id="KW-0472">Membrane</keyword>
<protein>
    <recommendedName>
        <fullName evidence="14">Trichome birefringence-like N-terminal domain-containing protein</fullName>
    </recommendedName>
</protein>
<evidence type="ECO:0000256" key="3">
    <source>
        <dbReference type="ARBA" id="ARBA00022679"/>
    </source>
</evidence>
<evidence type="ECO:0000256" key="8">
    <source>
        <dbReference type="ARBA" id="ARBA00023136"/>
    </source>
</evidence>
<keyword evidence="7" id="KW-0333">Golgi apparatus</keyword>
<proteinExistence type="inferred from homology"/>
<feature type="transmembrane region" description="Helical" evidence="9">
    <location>
        <begin position="95"/>
        <end position="117"/>
    </location>
</feature>
<feature type="domain" description="Trichome birefringence-like C-terminal" evidence="10">
    <location>
        <begin position="202"/>
        <end position="503"/>
    </location>
</feature>
<comment type="similarity">
    <text evidence="2">Belongs to the PC-esterase family. TBL subfamily.</text>
</comment>